<evidence type="ECO:0000313" key="2">
    <source>
        <dbReference type="EMBL" id="RYP83171.1"/>
    </source>
</evidence>
<reference evidence="2 3" key="1">
    <citation type="submission" date="2019-01" db="EMBL/GenBank/DDBJ databases">
        <title>Nocardioides guangzhouensis sp. nov., an actinobacterium isolated from soil.</title>
        <authorList>
            <person name="Fu Y."/>
            <person name="Cai Y."/>
            <person name="Lin Z."/>
            <person name="Chen P."/>
        </authorList>
    </citation>
    <scope>NUCLEOTIDE SEQUENCE [LARGE SCALE GENOMIC DNA]</scope>
    <source>
        <strain evidence="2 3">130</strain>
    </source>
</reference>
<gene>
    <name evidence="2" type="ORF">EKO23_19765</name>
</gene>
<accession>A0A4Q4Z7P1</accession>
<keyword evidence="1" id="KW-0472">Membrane</keyword>
<feature type="transmembrane region" description="Helical" evidence="1">
    <location>
        <begin position="82"/>
        <end position="103"/>
    </location>
</feature>
<evidence type="ECO:0000313" key="3">
    <source>
        <dbReference type="Proteomes" id="UP000295198"/>
    </source>
</evidence>
<feature type="transmembrane region" description="Helical" evidence="1">
    <location>
        <begin position="144"/>
        <end position="167"/>
    </location>
</feature>
<proteinExistence type="predicted"/>
<feature type="transmembrane region" description="Helical" evidence="1">
    <location>
        <begin position="46"/>
        <end position="62"/>
    </location>
</feature>
<protein>
    <submittedName>
        <fullName evidence="2">Uncharacterized protein</fullName>
    </submittedName>
</protein>
<name>A0A4Q4Z7P1_9ACTN</name>
<sequence>MSRAATVTRAELEAVRWGPVAAAALTAAGLVALDLTVWPRGPGSELTWLVAGLLGGSAALALDDPAATVTRAVPAGVRMRTAIRLGVAALVVVAWCGYAARVVAAVRADGGTVSWPALALVGLALVCAATGASAVLGAGAEPGAAVAGAAVLVALGLMVVPLPWSVAPYDVGSAGTRETVLWLGVAVLGVGGLVWGARDPQRR</sequence>
<comment type="caution">
    <text evidence="2">The sequence shown here is derived from an EMBL/GenBank/DDBJ whole genome shotgun (WGS) entry which is preliminary data.</text>
</comment>
<keyword evidence="3" id="KW-1185">Reference proteome</keyword>
<feature type="transmembrane region" description="Helical" evidence="1">
    <location>
        <begin position="20"/>
        <end position="40"/>
    </location>
</feature>
<dbReference type="RefSeq" id="WP_134719915.1">
    <property type="nucleotide sequence ID" value="NZ_SDKM01000036.1"/>
</dbReference>
<dbReference type="AlphaFoldDB" id="A0A4Q4Z7P1"/>
<dbReference type="EMBL" id="SDKM01000036">
    <property type="protein sequence ID" value="RYP83171.1"/>
    <property type="molecule type" value="Genomic_DNA"/>
</dbReference>
<dbReference type="Proteomes" id="UP000295198">
    <property type="component" value="Unassembled WGS sequence"/>
</dbReference>
<organism evidence="2 3">
    <name type="scientific">Nocardioides guangzhouensis</name>
    <dbReference type="NCBI Taxonomy" id="2497878"/>
    <lineage>
        <taxon>Bacteria</taxon>
        <taxon>Bacillati</taxon>
        <taxon>Actinomycetota</taxon>
        <taxon>Actinomycetes</taxon>
        <taxon>Propionibacteriales</taxon>
        <taxon>Nocardioidaceae</taxon>
        <taxon>Nocardioides</taxon>
    </lineage>
</organism>
<keyword evidence="1" id="KW-1133">Transmembrane helix</keyword>
<evidence type="ECO:0000256" key="1">
    <source>
        <dbReference type="SAM" id="Phobius"/>
    </source>
</evidence>
<keyword evidence="1" id="KW-0812">Transmembrane</keyword>
<feature type="transmembrane region" description="Helical" evidence="1">
    <location>
        <begin position="179"/>
        <end position="197"/>
    </location>
</feature>
<feature type="transmembrane region" description="Helical" evidence="1">
    <location>
        <begin position="115"/>
        <end position="137"/>
    </location>
</feature>